<sequence length="313" mass="33456">DDARRAQLAEVHPGVPALASLRELVDAGAEAVAISSTTGTHAALAHEALDLGLHVVVDKPLAVDAASAAEVVEHADRAGLLLSVFQNRRWDSDFLTVKRVLAEGTLGEVFRFESRFERWSPGPPRAWWRSELPPSEGGGVRLDLGTHLVDQAVALFGPVASVYAEAFTRRPTGRAEDDLTVVLTHANGVVSTLAANTWSGDITRRFRVLGREGAYVVGGADSQEDLLRAGLTPASEGDAWGSEPVESWGHVHRGEERTVVPTERGRWDTFYPAFAAAVRGEGDVPVDPREALAVLRVLDAAAESAATARIVTL</sequence>
<gene>
    <name evidence="5" type="ORF">ACFQGU_16440</name>
</gene>
<feature type="non-terminal residue" evidence="5">
    <location>
        <position position="1"/>
    </location>
</feature>
<protein>
    <submittedName>
        <fullName evidence="5">Gfo/Idh/MocA family oxidoreductase</fullName>
    </submittedName>
</protein>
<dbReference type="Proteomes" id="UP001596138">
    <property type="component" value="Unassembled WGS sequence"/>
</dbReference>
<evidence type="ECO:0000313" key="5">
    <source>
        <dbReference type="EMBL" id="MFC6239463.1"/>
    </source>
</evidence>
<dbReference type="EMBL" id="JBHSTI010000033">
    <property type="protein sequence ID" value="MFC6239463.1"/>
    <property type="molecule type" value="Genomic_DNA"/>
</dbReference>
<dbReference type="InterPro" id="IPR051317">
    <property type="entry name" value="Gfo/Idh/MocA_oxidoreduct"/>
</dbReference>
<evidence type="ECO:0000259" key="3">
    <source>
        <dbReference type="Pfam" id="PF01408"/>
    </source>
</evidence>
<dbReference type="InterPro" id="IPR055170">
    <property type="entry name" value="GFO_IDH_MocA-like_dom"/>
</dbReference>
<dbReference type="InterPro" id="IPR036291">
    <property type="entry name" value="NAD(P)-bd_dom_sf"/>
</dbReference>
<accession>A0ABW1T3Y5</accession>
<keyword evidence="6" id="KW-1185">Reference proteome</keyword>
<evidence type="ECO:0000256" key="1">
    <source>
        <dbReference type="ARBA" id="ARBA00010928"/>
    </source>
</evidence>
<dbReference type="Gene3D" id="3.30.360.10">
    <property type="entry name" value="Dihydrodipicolinate Reductase, domain 2"/>
    <property type="match status" value="1"/>
</dbReference>
<evidence type="ECO:0000313" key="6">
    <source>
        <dbReference type="Proteomes" id="UP001596138"/>
    </source>
</evidence>
<evidence type="ECO:0000259" key="4">
    <source>
        <dbReference type="Pfam" id="PF22725"/>
    </source>
</evidence>
<dbReference type="InterPro" id="IPR000683">
    <property type="entry name" value="Gfo/Idh/MocA-like_OxRdtase_N"/>
</dbReference>
<dbReference type="RefSeq" id="WP_386768783.1">
    <property type="nucleotide sequence ID" value="NZ_JBHSTI010000033.1"/>
</dbReference>
<feature type="domain" description="GFO/IDH/MocA-like oxidoreductase" evidence="4">
    <location>
        <begin position="94"/>
        <end position="215"/>
    </location>
</feature>
<feature type="domain" description="Gfo/Idh/MocA-like oxidoreductase N-terminal" evidence="3">
    <location>
        <begin position="3"/>
        <end position="84"/>
    </location>
</feature>
<dbReference type="SUPFAM" id="SSF55347">
    <property type="entry name" value="Glyceraldehyde-3-phosphate dehydrogenase-like, C-terminal domain"/>
    <property type="match status" value="1"/>
</dbReference>
<comment type="caution">
    <text evidence="5">The sequence shown here is derived from an EMBL/GenBank/DDBJ whole genome shotgun (WGS) entry which is preliminary data.</text>
</comment>
<name>A0ABW1T3Y5_9ACTN</name>
<dbReference type="Gene3D" id="3.40.50.720">
    <property type="entry name" value="NAD(P)-binding Rossmann-like Domain"/>
    <property type="match status" value="1"/>
</dbReference>
<evidence type="ECO:0000256" key="2">
    <source>
        <dbReference type="ARBA" id="ARBA00023002"/>
    </source>
</evidence>
<keyword evidence="2" id="KW-0560">Oxidoreductase</keyword>
<proteinExistence type="inferred from homology"/>
<dbReference type="Pfam" id="PF01408">
    <property type="entry name" value="GFO_IDH_MocA"/>
    <property type="match status" value="1"/>
</dbReference>
<dbReference type="PANTHER" id="PTHR43708:SF5">
    <property type="entry name" value="CONSERVED EXPRESSED OXIDOREDUCTASE (EUROFUNG)-RELATED"/>
    <property type="match status" value="1"/>
</dbReference>
<dbReference type="SUPFAM" id="SSF51735">
    <property type="entry name" value="NAD(P)-binding Rossmann-fold domains"/>
    <property type="match status" value="1"/>
</dbReference>
<organism evidence="5 6">
    <name type="scientific">Longivirga aurantiaca</name>
    <dbReference type="NCBI Taxonomy" id="1837743"/>
    <lineage>
        <taxon>Bacteria</taxon>
        <taxon>Bacillati</taxon>
        <taxon>Actinomycetota</taxon>
        <taxon>Actinomycetes</taxon>
        <taxon>Sporichthyales</taxon>
        <taxon>Sporichthyaceae</taxon>
        <taxon>Longivirga</taxon>
    </lineage>
</organism>
<comment type="similarity">
    <text evidence="1">Belongs to the Gfo/Idh/MocA family.</text>
</comment>
<reference evidence="6" key="1">
    <citation type="journal article" date="2019" name="Int. J. Syst. Evol. Microbiol.">
        <title>The Global Catalogue of Microorganisms (GCM) 10K type strain sequencing project: providing services to taxonomists for standard genome sequencing and annotation.</title>
        <authorList>
            <consortium name="The Broad Institute Genomics Platform"/>
            <consortium name="The Broad Institute Genome Sequencing Center for Infectious Disease"/>
            <person name="Wu L."/>
            <person name="Ma J."/>
        </authorList>
    </citation>
    <scope>NUCLEOTIDE SEQUENCE [LARGE SCALE GENOMIC DNA]</scope>
    <source>
        <strain evidence="6">CGMCC 4.7317</strain>
    </source>
</reference>
<dbReference type="PANTHER" id="PTHR43708">
    <property type="entry name" value="CONSERVED EXPRESSED OXIDOREDUCTASE (EUROFUNG)"/>
    <property type="match status" value="1"/>
</dbReference>
<dbReference type="Pfam" id="PF22725">
    <property type="entry name" value="GFO_IDH_MocA_C3"/>
    <property type="match status" value="1"/>
</dbReference>